<feature type="transmembrane region" description="Helical" evidence="1">
    <location>
        <begin position="129"/>
        <end position="154"/>
    </location>
</feature>
<protein>
    <submittedName>
        <fullName evidence="2">Uncharacterized protein</fullName>
    </submittedName>
</protein>
<name>A0A2N1MKM6_9GLOM</name>
<dbReference type="VEuPathDB" id="FungiDB:FUN_024858"/>
<organism evidence="2 3">
    <name type="scientific">Rhizophagus irregularis</name>
    <dbReference type="NCBI Taxonomy" id="588596"/>
    <lineage>
        <taxon>Eukaryota</taxon>
        <taxon>Fungi</taxon>
        <taxon>Fungi incertae sedis</taxon>
        <taxon>Mucoromycota</taxon>
        <taxon>Glomeromycotina</taxon>
        <taxon>Glomeromycetes</taxon>
        <taxon>Glomerales</taxon>
        <taxon>Glomeraceae</taxon>
        <taxon>Rhizophagus</taxon>
    </lineage>
</organism>
<evidence type="ECO:0000313" key="2">
    <source>
        <dbReference type="EMBL" id="PKK62170.1"/>
    </source>
</evidence>
<comment type="caution">
    <text evidence="2">The sequence shown here is derived from an EMBL/GenBank/DDBJ whole genome shotgun (WGS) entry which is preliminary data.</text>
</comment>
<dbReference type="VEuPathDB" id="FungiDB:FUN_022970"/>
<keyword evidence="1" id="KW-0472">Membrane</keyword>
<proteinExistence type="predicted"/>
<dbReference type="AlphaFoldDB" id="A0A2N1MKM6"/>
<dbReference type="VEuPathDB" id="FungiDB:RhiirFUN_013685"/>
<reference evidence="2 3" key="2">
    <citation type="submission" date="2017-10" db="EMBL/GenBank/DDBJ databases">
        <title>Extensive intraspecific genome diversity in a model arbuscular mycorrhizal fungus.</title>
        <authorList>
            <person name="Chen E.C.H."/>
            <person name="Morin E."/>
            <person name="Baudet D."/>
            <person name="Noel J."/>
            <person name="Ndikumana S."/>
            <person name="Charron P."/>
            <person name="St-Onge C."/>
            <person name="Giorgi J."/>
            <person name="Grigoriev I.V."/>
            <person name="Roux C."/>
            <person name="Martin F.M."/>
            <person name="Corradi N."/>
        </authorList>
    </citation>
    <scope>NUCLEOTIDE SEQUENCE [LARGE SCALE GENOMIC DNA]</scope>
    <source>
        <strain evidence="2 3">C2</strain>
    </source>
</reference>
<dbReference type="VEuPathDB" id="FungiDB:RhiirA1_473839"/>
<keyword evidence="1" id="KW-0812">Transmembrane</keyword>
<keyword evidence="1" id="KW-1133">Transmembrane helix</keyword>
<evidence type="ECO:0000313" key="3">
    <source>
        <dbReference type="Proteomes" id="UP000233469"/>
    </source>
</evidence>
<accession>A0A2N1MKM6</accession>
<sequence length="174" mass="18568">MQVVRKGRVSSLGMAILVTTENAKDERVSSLGTAISVISKNKWVSSLGTAISGQVSSLGTAISERVSSLGTAISKRVSSLGTAISVISKNERVSSLGMAISEQVSSFGIVIGNRGKCEVDTRIDSTHRLVWSITASVLIFGFGYIGFGFSFWVLDRYRIHSRQMSALALARHVG</sequence>
<dbReference type="EMBL" id="LLXL01002001">
    <property type="protein sequence ID" value="PKK62170.1"/>
    <property type="molecule type" value="Genomic_DNA"/>
</dbReference>
<gene>
    <name evidence="2" type="ORF">RhiirC2_790761</name>
</gene>
<reference evidence="2 3" key="1">
    <citation type="submission" date="2016-04" db="EMBL/GenBank/DDBJ databases">
        <title>Genome analyses suggest a sexual origin of heterokaryosis in a supposedly ancient asexual fungus.</title>
        <authorList>
            <person name="Ropars J."/>
            <person name="Sedzielewska K."/>
            <person name="Noel J."/>
            <person name="Charron P."/>
            <person name="Farinelli L."/>
            <person name="Marton T."/>
            <person name="Kruger M."/>
            <person name="Pelin A."/>
            <person name="Brachmann A."/>
            <person name="Corradi N."/>
        </authorList>
    </citation>
    <scope>NUCLEOTIDE SEQUENCE [LARGE SCALE GENOMIC DNA]</scope>
    <source>
        <strain evidence="2 3">C2</strain>
    </source>
</reference>
<evidence type="ECO:0000256" key="1">
    <source>
        <dbReference type="SAM" id="Phobius"/>
    </source>
</evidence>
<dbReference type="Proteomes" id="UP000233469">
    <property type="component" value="Unassembled WGS sequence"/>
</dbReference>